<sequence>MVTKAQRFMAAVIRIFIRGANSKLSVSGLGAGVQSSLGAALLKLSPSCNARTKTQRRHASHFTFHPDPVRTQYGPTQKMNLFQSVTSALDNTLASDPTAVIFGEDVAFGGVFRCTVGLRDKYGKDRVFNTPLCEQGIVGFGIGVAVAGATAIAEIQFADYIFPAFDQIVNEAAKYRYRSGNLFDCGNLTIRAPWGCVGHGSLYHSQSPEAFFAHCPGLKIVIPRGPVQAKGLLLSCIADNNPCIFFEPKILYRAAVEQVPVEAYTTPLSQAEVLQEGSDVTLVAWGTQVHVMREVANMAQEKLGLSCELIDLQTILPWDIETVCKVRETHTRCTKTAA</sequence>
<dbReference type="GO" id="GO:0007584">
    <property type="term" value="P:response to nutrient"/>
    <property type="evidence" value="ECO:0007669"/>
    <property type="project" value="TreeGrafter"/>
</dbReference>
<comment type="catalytic activity">
    <reaction evidence="4">
        <text>N(6)-[(R)-lipoyl]-L-lysyl-[protein] + 3-methyl-2-oxobutanoate + H(+) = N(6)-[(R)-S(8)-2-methylpropanoyldihydrolipoyl]-L-lysyl-[protein] + CO2</text>
        <dbReference type="Rhea" id="RHEA:13457"/>
        <dbReference type="Rhea" id="RHEA-COMP:10474"/>
        <dbReference type="Rhea" id="RHEA-COMP:10497"/>
        <dbReference type="ChEBI" id="CHEBI:11851"/>
        <dbReference type="ChEBI" id="CHEBI:15378"/>
        <dbReference type="ChEBI" id="CHEBI:16526"/>
        <dbReference type="ChEBI" id="CHEBI:83099"/>
        <dbReference type="ChEBI" id="CHEBI:83142"/>
        <dbReference type="EC" id="1.2.4.4"/>
    </reaction>
    <physiologicalReaction direction="left-to-right" evidence="4">
        <dbReference type="Rhea" id="RHEA:13458"/>
    </physiologicalReaction>
</comment>
<comment type="cofactor">
    <cofactor evidence="1">
        <name>thiamine diphosphate</name>
        <dbReference type="ChEBI" id="CHEBI:58937"/>
    </cofactor>
</comment>
<evidence type="ECO:0000313" key="6">
    <source>
        <dbReference type="Ensembl" id="ENSMMOP00000023345.1"/>
    </source>
</evidence>
<dbReference type="PANTHER" id="PTHR42980">
    <property type="entry name" value="2-OXOISOVALERATE DEHYDROGENASE SUBUNIT BETA-RELATED"/>
    <property type="match status" value="1"/>
</dbReference>
<dbReference type="SMART" id="SM00861">
    <property type="entry name" value="Transket_pyr"/>
    <property type="match status" value="1"/>
</dbReference>
<reference evidence="6" key="2">
    <citation type="submission" date="2025-09" db="UniProtKB">
        <authorList>
            <consortium name="Ensembl"/>
        </authorList>
    </citation>
    <scope>IDENTIFICATION</scope>
</reference>
<dbReference type="Ensembl" id="ENSMMOT00000023730.1">
    <property type="protein sequence ID" value="ENSMMOP00000023345.1"/>
    <property type="gene ID" value="ENSMMOG00000017751.1"/>
</dbReference>
<dbReference type="Pfam" id="PF02780">
    <property type="entry name" value="Transketolase_C"/>
    <property type="match status" value="1"/>
</dbReference>
<dbReference type="GO" id="GO:0009083">
    <property type="term" value="P:branched-chain amino acid catabolic process"/>
    <property type="evidence" value="ECO:0007669"/>
    <property type="project" value="TreeGrafter"/>
</dbReference>
<dbReference type="InterPro" id="IPR009014">
    <property type="entry name" value="Transketo_C/PFOR_II"/>
</dbReference>
<dbReference type="EC" id="1.2.4.4" evidence="2"/>
<organism evidence="6 7">
    <name type="scientific">Mola mola</name>
    <name type="common">Ocean sunfish</name>
    <name type="synonym">Tetraodon mola</name>
    <dbReference type="NCBI Taxonomy" id="94237"/>
    <lineage>
        <taxon>Eukaryota</taxon>
        <taxon>Metazoa</taxon>
        <taxon>Chordata</taxon>
        <taxon>Craniata</taxon>
        <taxon>Vertebrata</taxon>
        <taxon>Euteleostomi</taxon>
        <taxon>Actinopterygii</taxon>
        <taxon>Neopterygii</taxon>
        <taxon>Teleostei</taxon>
        <taxon>Neoteleostei</taxon>
        <taxon>Acanthomorphata</taxon>
        <taxon>Eupercaria</taxon>
        <taxon>Tetraodontiformes</taxon>
        <taxon>Molidae</taxon>
        <taxon>Mola</taxon>
    </lineage>
</organism>
<keyword evidence="7" id="KW-1185">Reference proteome</keyword>
<dbReference type="AlphaFoldDB" id="A0A3Q3X5C4"/>
<evidence type="ECO:0000313" key="7">
    <source>
        <dbReference type="Proteomes" id="UP000261620"/>
    </source>
</evidence>
<dbReference type="GO" id="GO:0003863">
    <property type="term" value="F:branched-chain 2-oxo acid dehydrogenase activity"/>
    <property type="evidence" value="ECO:0007669"/>
    <property type="project" value="UniProtKB-EC"/>
</dbReference>
<dbReference type="FunFam" id="3.40.50.970:FF:000001">
    <property type="entry name" value="Pyruvate dehydrogenase E1 beta subunit"/>
    <property type="match status" value="1"/>
</dbReference>
<dbReference type="InterPro" id="IPR029061">
    <property type="entry name" value="THDP-binding"/>
</dbReference>
<accession>A0A3Q3X5C4</accession>
<dbReference type="Gene3D" id="3.40.50.920">
    <property type="match status" value="1"/>
</dbReference>
<dbReference type="Pfam" id="PF02779">
    <property type="entry name" value="Transket_pyr"/>
    <property type="match status" value="1"/>
</dbReference>
<evidence type="ECO:0000256" key="3">
    <source>
        <dbReference type="ARBA" id="ARBA00023002"/>
    </source>
</evidence>
<keyword evidence="3" id="KW-0560">Oxidoreductase</keyword>
<name>A0A3Q3X5C4_MOLML</name>
<dbReference type="Proteomes" id="UP000261620">
    <property type="component" value="Unplaced"/>
</dbReference>
<evidence type="ECO:0000256" key="4">
    <source>
        <dbReference type="ARBA" id="ARBA00051764"/>
    </source>
</evidence>
<proteinExistence type="predicted"/>
<dbReference type="InterPro" id="IPR033248">
    <property type="entry name" value="Transketolase_C"/>
</dbReference>
<dbReference type="CDD" id="cd07036">
    <property type="entry name" value="TPP_PYR_E1-PDHc-beta_like"/>
    <property type="match status" value="1"/>
</dbReference>
<evidence type="ECO:0000256" key="1">
    <source>
        <dbReference type="ARBA" id="ARBA00001964"/>
    </source>
</evidence>
<dbReference type="SUPFAM" id="SSF52922">
    <property type="entry name" value="TK C-terminal domain-like"/>
    <property type="match status" value="1"/>
</dbReference>
<protein>
    <recommendedName>
        <fullName evidence="2">3-methyl-2-oxobutanoate dehydrogenase (2-methylpropanoyl-transferring)</fullName>
        <ecNumber evidence="2">1.2.4.4</ecNumber>
    </recommendedName>
</protein>
<evidence type="ECO:0000256" key="2">
    <source>
        <dbReference type="ARBA" id="ARBA00012277"/>
    </source>
</evidence>
<reference evidence="6" key="1">
    <citation type="submission" date="2025-08" db="UniProtKB">
        <authorList>
            <consortium name="Ensembl"/>
        </authorList>
    </citation>
    <scope>IDENTIFICATION</scope>
</reference>
<dbReference type="SUPFAM" id="SSF52518">
    <property type="entry name" value="Thiamin diphosphate-binding fold (THDP-binding)"/>
    <property type="match status" value="1"/>
</dbReference>
<dbReference type="Gene3D" id="3.40.50.970">
    <property type="match status" value="1"/>
</dbReference>
<dbReference type="PANTHER" id="PTHR42980:SF1">
    <property type="entry name" value="2-OXOISOVALERATE DEHYDROGENASE SUBUNIT BETA, MITOCHONDRIAL"/>
    <property type="match status" value="1"/>
</dbReference>
<evidence type="ECO:0000259" key="5">
    <source>
        <dbReference type="SMART" id="SM00861"/>
    </source>
</evidence>
<dbReference type="InterPro" id="IPR005475">
    <property type="entry name" value="Transketolase-like_Pyr-bd"/>
</dbReference>
<feature type="domain" description="Transketolase-like pyrimidine-binding" evidence="5">
    <location>
        <begin position="79"/>
        <end position="254"/>
    </location>
</feature>